<dbReference type="InterPro" id="IPR019728">
    <property type="entry name" value="DUF2605"/>
</dbReference>
<dbReference type="Pfam" id="PF10792">
    <property type="entry name" value="DUF2605"/>
    <property type="match status" value="1"/>
</dbReference>
<name>A0A8J7IWH0_9CYAN</name>
<sequence length="113" mass="13225">MSLTDPSNREILKTVLEPLLEDFLYWFSRSRDLLESETIEFLSSEEHAALLAQLQNAQKEVHTAQILCKATNGQAGIETKTMMHWHNLVTQCWKISSKWRSQQNKQYRGIQFE</sequence>
<protein>
    <submittedName>
        <fullName evidence="1">DUF2605 domain-containing protein</fullName>
    </submittedName>
</protein>
<dbReference type="EMBL" id="JADEWZ010000036">
    <property type="protein sequence ID" value="MBE9118033.1"/>
    <property type="molecule type" value="Genomic_DNA"/>
</dbReference>
<accession>A0A8J7IWH0</accession>
<comment type="caution">
    <text evidence="1">The sequence shown here is derived from an EMBL/GenBank/DDBJ whole genome shotgun (WGS) entry which is preliminary data.</text>
</comment>
<dbReference type="Proteomes" id="UP000654482">
    <property type="component" value="Unassembled WGS sequence"/>
</dbReference>
<gene>
    <name evidence="1" type="ORF">IQ249_19230</name>
</gene>
<keyword evidence="2" id="KW-1185">Reference proteome</keyword>
<dbReference type="RefSeq" id="WP_194031121.1">
    <property type="nucleotide sequence ID" value="NZ_JADEWZ010000036.1"/>
</dbReference>
<reference evidence="1" key="1">
    <citation type="submission" date="2020-10" db="EMBL/GenBank/DDBJ databases">
        <authorList>
            <person name="Castelo-Branco R."/>
            <person name="Eusebio N."/>
            <person name="Adriana R."/>
            <person name="Vieira A."/>
            <person name="Brugerolle De Fraissinette N."/>
            <person name="Rezende De Castro R."/>
            <person name="Schneider M.P."/>
            <person name="Vasconcelos V."/>
            <person name="Leao P.N."/>
        </authorList>
    </citation>
    <scope>NUCLEOTIDE SEQUENCE</scope>
    <source>
        <strain evidence="1">LEGE 07157</strain>
    </source>
</reference>
<evidence type="ECO:0000313" key="1">
    <source>
        <dbReference type="EMBL" id="MBE9118033.1"/>
    </source>
</evidence>
<organism evidence="1 2">
    <name type="scientific">Lusitaniella coriacea LEGE 07157</name>
    <dbReference type="NCBI Taxonomy" id="945747"/>
    <lineage>
        <taxon>Bacteria</taxon>
        <taxon>Bacillati</taxon>
        <taxon>Cyanobacteriota</taxon>
        <taxon>Cyanophyceae</taxon>
        <taxon>Spirulinales</taxon>
        <taxon>Lusitaniellaceae</taxon>
        <taxon>Lusitaniella</taxon>
    </lineage>
</organism>
<dbReference type="AlphaFoldDB" id="A0A8J7IWH0"/>
<proteinExistence type="predicted"/>
<evidence type="ECO:0000313" key="2">
    <source>
        <dbReference type="Proteomes" id="UP000654482"/>
    </source>
</evidence>